<sequence>MTKNNQINYWKDREEKNINARKKTDKQIAKEIENLYVDTLTEIQKEIDGFLGRYASKEGISMQDARKRVSEMDVKAFETKAKKYVKEKDFSPKANRELKIYNLKMKLNRLELLRSNLLLELTASSDTLQKIFEEYLSSEARSEFDRQSGILGNVTGDYKSKIDSIVNGSYKNAYFSDRIWGIIQVDLRTTLEKLLLKAIVQGSNPREIARQLRKPFDVAKNQAERLARTELARVQSEVQKQSYTSNKIDKFVFIREATACPICKAVSTEPISIDKFEVGVNVAPIHPNCRCSTAPYFNRDEFEKYLEGKGL</sequence>
<evidence type="ECO:0000259" key="1">
    <source>
        <dbReference type="Pfam" id="PF04233"/>
    </source>
</evidence>
<dbReference type="Pfam" id="PF04233">
    <property type="entry name" value="Phage_Mu_F"/>
    <property type="match status" value="1"/>
</dbReference>
<dbReference type="RefSeq" id="WP_111248371.1">
    <property type="nucleotide sequence ID" value="NZ_PIEU01000100.1"/>
</dbReference>
<name>A0A2W4B6S5_9ENTE</name>
<comment type="caution">
    <text evidence="2">The sequence shown here is derived from an EMBL/GenBank/DDBJ whole genome shotgun (WGS) entry which is preliminary data.</text>
</comment>
<evidence type="ECO:0000313" key="3">
    <source>
        <dbReference type="Proteomes" id="UP000249828"/>
    </source>
</evidence>
<proteinExistence type="predicted"/>
<accession>A0A2W4B6S5</accession>
<dbReference type="Proteomes" id="UP000249828">
    <property type="component" value="Unassembled WGS sequence"/>
</dbReference>
<gene>
    <name evidence="2" type="ORF">CI088_12055</name>
</gene>
<dbReference type="EMBL" id="PIEU01000100">
    <property type="protein sequence ID" value="PZL71725.1"/>
    <property type="molecule type" value="Genomic_DNA"/>
</dbReference>
<dbReference type="AlphaFoldDB" id="A0A2W4B6S5"/>
<dbReference type="STRING" id="1077675.BCR22_07340"/>
<evidence type="ECO:0000313" key="2">
    <source>
        <dbReference type="EMBL" id="PZL71725.1"/>
    </source>
</evidence>
<dbReference type="InterPro" id="IPR006528">
    <property type="entry name" value="Phage_head_morphogenesis_dom"/>
</dbReference>
<keyword evidence="3" id="KW-1185">Reference proteome</keyword>
<feature type="domain" description="Phage head morphogenesis" evidence="1">
    <location>
        <begin position="190"/>
        <end position="293"/>
    </location>
</feature>
<protein>
    <submittedName>
        <fullName evidence="2">Phage head morphogenesis protein</fullName>
    </submittedName>
</protein>
<reference evidence="2 3" key="1">
    <citation type="submission" date="2017-11" db="EMBL/GenBank/DDBJ databases">
        <title>Draft genome sequence of Enterococcus plantarum TRW2 strain isolated from lettuce.</title>
        <authorList>
            <person name="Kim E.B."/>
            <person name="Marco M.L."/>
            <person name="Williams T.R."/>
            <person name="You I.H."/>
        </authorList>
    </citation>
    <scope>NUCLEOTIDE SEQUENCE [LARGE SCALE GENOMIC DNA]</scope>
    <source>
        <strain evidence="2 3">TRW2</strain>
    </source>
</reference>
<dbReference type="NCBIfam" id="TIGR01641">
    <property type="entry name" value="phageSPP1_gp7"/>
    <property type="match status" value="1"/>
</dbReference>
<organism evidence="2 3">
    <name type="scientific">Enterococcus plantarum</name>
    <dbReference type="NCBI Taxonomy" id="1077675"/>
    <lineage>
        <taxon>Bacteria</taxon>
        <taxon>Bacillati</taxon>
        <taxon>Bacillota</taxon>
        <taxon>Bacilli</taxon>
        <taxon>Lactobacillales</taxon>
        <taxon>Enterococcaceae</taxon>
        <taxon>Enterococcus</taxon>
    </lineage>
</organism>